<dbReference type="SMART" id="SM00912">
    <property type="entry name" value="Haemagg_act"/>
    <property type="match status" value="1"/>
</dbReference>
<name>A0A4U1I348_9BURK</name>
<proteinExistence type="predicted"/>
<evidence type="ECO:0000313" key="3">
    <source>
        <dbReference type="EMBL" id="TKC87637.1"/>
    </source>
</evidence>
<dbReference type="EMBL" id="SWJE01000008">
    <property type="protein sequence ID" value="TKC87637.1"/>
    <property type="molecule type" value="Genomic_DNA"/>
</dbReference>
<evidence type="ECO:0000259" key="2">
    <source>
        <dbReference type="SMART" id="SM00912"/>
    </source>
</evidence>
<keyword evidence="4" id="KW-1185">Reference proteome</keyword>
<dbReference type="InterPro" id="IPR008638">
    <property type="entry name" value="FhaB/CdiA-like_TPS"/>
</dbReference>
<sequence length="695" mass="69541">MTNRYRGRRPYSGVWGAAKLIAVSFAALPMAASAAGIVTDGATSTTVTTAANGRQTVTIAPAVGGVSQNTYSSFSVGAAGATLVNTGINARTIVNQVTSTNPSLIEGQLSVTGPTANVVLANPNGITVNGGSFLNIGHLALSTGQVSFNDVQVGSVTQRNVVLDTSTGTIVVGPQGLSGALVGIDLIAKTILVNGPVTNTFTSSTAYVRAVAGTETATLDTGLSPTDNANDWLTVQAPSTLATASSFAVDITAAGSLTSGKVQLIVTDRGPGVRSAGPLNATLGDFTLTSNGSVQISDAAISVAGSATLQAQDAITFTGSSLIANGEVKLTGVGITLQPDSSQTGSVVSSSGSGVVLTSTGDITNIGSLVQGQTRATSDTASLGAVTLNATGSVLNQSLPSTGLGILYGVNDDVSVTAGGSVTNENARILSNQNVSVVAGGDMNNIVDHTSGVDNGARTSYSNTGWSLLFFTHRYDGFAIDYGELADPSKLSYITADSGSVTIRGNNVANVGGSILSNGGSIAITASNALLNQAVFTGQAHFDQTCFFLCRSSASSTVQAYGGAIEANANIALKAGTQISNIGGEVLALGSLTLDAPKTLAKAVLGYSAVNRNNDLKAWFGSSWSAIYATDTGGIFSAGTGQVALTGEADIDGGAYNAPGGVNAALGVVTISKPYTQPVTIGAHNHLGLVSWFGL</sequence>
<feature type="signal peptide" evidence="1">
    <location>
        <begin position="1"/>
        <end position="34"/>
    </location>
</feature>
<comment type="caution">
    <text evidence="3">The sequence shown here is derived from an EMBL/GenBank/DDBJ whole genome shotgun (WGS) entry which is preliminary data.</text>
</comment>
<dbReference type="Proteomes" id="UP000305539">
    <property type="component" value="Unassembled WGS sequence"/>
</dbReference>
<dbReference type="InterPro" id="IPR011050">
    <property type="entry name" value="Pectin_lyase_fold/virulence"/>
</dbReference>
<dbReference type="InterPro" id="IPR012334">
    <property type="entry name" value="Pectin_lyas_fold"/>
</dbReference>
<dbReference type="AlphaFoldDB" id="A0A4U1I348"/>
<protein>
    <submittedName>
        <fullName evidence="3">Filamentous hemagglutinin N-terminal domain-containing protein</fullName>
    </submittedName>
</protein>
<keyword evidence="1" id="KW-0732">Signal</keyword>
<dbReference type="Pfam" id="PF05860">
    <property type="entry name" value="TPS"/>
    <property type="match status" value="1"/>
</dbReference>
<reference evidence="3 4" key="1">
    <citation type="submission" date="2019-04" db="EMBL/GenBank/DDBJ databases">
        <title>Trinickia sp. 7GSK02, isolated from subtropical forest soil.</title>
        <authorList>
            <person name="Gao Z.-H."/>
            <person name="Qiu L.-H."/>
        </authorList>
    </citation>
    <scope>NUCLEOTIDE SEQUENCE [LARGE SCALE GENOMIC DNA]</scope>
    <source>
        <strain evidence="3 4">7GSK02</strain>
    </source>
</reference>
<evidence type="ECO:0000256" key="1">
    <source>
        <dbReference type="SAM" id="SignalP"/>
    </source>
</evidence>
<organism evidence="3 4">
    <name type="scientific">Trinickia terrae</name>
    <dbReference type="NCBI Taxonomy" id="2571161"/>
    <lineage>
        <taxon>Bacteria</taxon>
        <taxon>Pseudomonadati</taxon>
        <taxon>Pseudomonadota</taxon>
        <taxon>Betaproteobacteria</taxon>
        <taxon>Burkholderiales</taxon>
        <taxon>Burkholderiaceae</taxon>
        <taxon>Trinickia</taxon>
    </lineage>
</organism>
<dbReference type="SUPFAM" id="SSF51126">
    <property type="entry name" value="Pectin lyase-like"/>
    <property type="match status" value="1"/>
</dbReference>
<gene>
    <name evidence="3" type="ORF">FAZ69_15155</name>
</gene>
<accession>A0A4U1I348</accession>
<feature type="domain" description="Filamentous haemagglutinin FhaB/tRNA nuclease CdiA-like TPS" evidence="2">
    <location>
        <begin position="41"/>
        <end position="151"/>
    </location>
</feature>
<dbReference type="Gene3D" id="2.160.20.10">
    <property type="entry name" value="Single-stranded right-handed beta-helix, Pectin lyase-like"/>
    <property type="match status" value="1"/>
</dbReference>
<feature type="chain" id="PRO_5020896973" evidence="1">
    <location>
        <begin position="35"/>
        <end position="695"/>
    </location>
</feature>
<dbReference type="NCBIfam" id="TIGR01901">
    <property type="entry name" value="adhes_NPXG"/>
    <property type="match status" value="1"/>
</dbReference>
<dbReference type="OrthoDB" id="5666689at2"/>
<evidence type="ECO:0000313" key="4">
    <source>
        <dbReference type="Proteomes" id="UP000305539"/>
    </source>
</evidence>